<organism evidence="2 3">
    <name type="scientific">Oryza meyeriana var. granulata</name>
    <dbReference type="NCBI Taxonomy" id="110450"/>
    <lineage>
        <taxon>Eukaryota</taxon>
        <taxon>Viridiplantae</taxon>
        <taxon>Streptophyta</taxon>
        <taxon>Embryophyta</taxon>
        <taxon>Tracheophyta</taxon>
        <taxon>Spermatophyta</taxon>
        <taxon>Magnoliopsida</taxon>
        <taxon>Liliopsida</taxon>
        <taxon>Poales</taxon>
        <taxon>Poaceae</taxon>
        <taxon>BOP clade</taxon>
        <taxon>Oryzoideae</taxon>
        <taxon>Oryzeae</taxon>
        <taxon>Oryzinae</taxon>
        <taxon>Oryza</taxon>
        <taxon>Oryza meyeriana</taxon>
    </lineage>
</organism>
<feature type="compositionally biased region" description="Acidic residues" evidence="1">
    <location>
        <begin position="57"/>
        <end position="71"/>
    </location>
</feature>
<feature type="compositionally biased region" description="Low complexity" evidence="1">
    <location>
        <begin position="124"/>
        <end position="133"/>
    </location>
</feature>
<comment type="caution">
    <text evidence="2">The sequence shown here is derived from an EMBL/GenBank/DDBJ whole genome shotgun (WGS) entry which is preliminary data.</text>
</comment>
<dbReference type="Proteomes" id="UP000479710">
    <property type="component" value="Unassembled WGS sequence"/>
</dbReference>
<feature type="compositionally biased region" description="Basic and acidic residues" evidence="1">
    <location>
        <begin position="27"/>
        <end position="39"/>
    </location>
</feature>
<dbReference type="EMBL" id="SPHZ02000001">
    <property type="protein sequence ID" value="KAF0934102.1"/>
    <property type="molecule type" value="Genomic_DNA"/>
</dbReference>
<dbReference type="AlphaFoldDB" id="A0A6G1FBE5"/>
<keyword evidence="3" id="KW-1185">Reference proteome</keyword>
<evidence type="ECO:0000313" key="2">
    <source>
        <dbReference type="EMBL" id="KAF0934102.1"/>
    </source>
</evidence>
<evidence type="ECO:0000256" key="1">
    <source>
        <dbReference type="SAM" id="MobiDB-lite"/>
    </source>
</evidence>
<feature type="region of interest" description="Disordered" evidence="1">
    <location>
        <begin position="12"/>
        <end position="133"/>
    </location>
</feature>
<evidence type="ECO:0000313" key="3">
    <source>
        <dbReference type="Proteomes" id="UP000479710"/>
    </source>
</evidence>
<feature type="compositionally biased region" description="Low complexity" evidence="1">
    <location>
        <begin position="44"/>
        <end position="56"/>
    </location>
</feature>
<name>A0A6G1FBE5_9ORYZ</name>
<gene>
    <name evidence="2" type="ORF">E2562_022774</name>
</gene>
<proteinExistence type="predicted"/>
<accession>A0A6G1FBE5</accession>
<feature type="compositionally biased region" description="Basic residues" evidence="1">
    <location>
        <begin position="91"/>
        <end position="100"/>
    </location>
</feature>
<protein>
    <submittedName>
        <fullName evidence="2">Uncharacterized protein</fullName>
    </submittedName>
</protein>
<sequence length="133" mass="14646">MSFCSYACMVGDRRAKRTSAQPAQSGERLRQLKEEESKRKGYKALAAGDSNLSSSASEDEESDDETTEEGGPEERYNNSSSNKKLPSYSGKKGKRSKRKRMDFDHGPSIVVRSGPGRGRRCRSPTRTCVSSDG</sequence>
<reference evidence="2 3" key="1">
    <citation type="submission" date="2019-11" db="EMBL/GenBank/DDBJ databases">
        <title>Whole genome sequence of Oryza granulata.</title>
        <authorList>
            <person name="Li W."/>
        </authorList>
    </citation>
    <scope>NUCLEOTIDE SEQUENCE [LARGE SCALE GENOMIC DNA]</scope>
    <source>
        <strain evidence="3">cv. Menghai</strain>
        <tissue evidence="2">Leaf</tissue>
    </source>
</reference>